<feature type="binding site" evidence="2">
    <location>
        <position position="101"/>
    </location>
    <ligand>
        <name>Fe cation</name>
        <dbReference type="ChEBI" id="CHEBI:24875"/>
    </ligand>
</feature>
<evidence type="ECO:0008006" key="8">
    <source>
        <dbReference type="Google" id="ProtNLM"/>
    </source>
</evidence>
<name>A0A316DAV2_9BACL</name>
<organism evidence="6 7">
    <name type="scientific">Tumebacillus permanentifrigoris</name>
    <dbReference type="NCBI Taxonomy" id="378543"/>
    <lineage>
        <taxon>Bacteria</taxon>
        <taxon>Bacillati</taxon>
        <taxon>Bacillota</taxon>
        <taxon>Bacilli</taxon>
        <taxon>Bacillales</taxon>
        <taxon>Alicyclobacillaceae</taxon>
        <taxon>Tumebacillus</taxon>
    </lineage>
</organism>
<gene>
    <name evidence="6" type="ORF">C7459_10849</name>
</gene>
<dbReference type="SUPFAM" id="SSF51182">
    <property type="entry name" value="RmlC-like cupins"/>
    <property type="match status" value="1"/>
</dbReference>
<keyword evidence="2" id="KW-0479">Metal-binding</keyword>
<evidence type="ECO:0000256" key="1">
    <source>
        <dbReference type="ARBA" id="ARBA00008416"/>
    </source>
</evidence>
<feature type="binding site" evidence="2">
    <location>
        <position position="57"/>
    </location>
    <ligand>
        <name>Fe cation</name>
        <dbReference type="ChEBI" id="CHEBI:24875"/>
    </ligand>
</feature>
<proteinExistence type="inferred from homology"/>
<protein>
    <recommendedName>
        <fullName evidence="8">Pirin N-terminal domain-containing protein</fullName>
    </recommendedName>
</protein>
<comment type="caution">
    <text evidence="6">The sequence shown here is derived from an EMBL/GenBank/DDBJ whole genome shotgun (WGS) entry which is preliminary data.</text>
</comment>
<dbReference type="PANTHER" id="PTHR43212">
    <property type="entry name" value="QUERCETIN 2,3-DIOXYGENASE"/>
    <property type="match status" value="1"/>
</dbReference>
<feature type="domain" description="Quercetin 2,3-dioxygenase C-terminal cupin" evidence="5">
    <location>
        <begin position="147"/>
        <end position="232"/>
    </location>
</feature>
<reference evidence="6 7" key="1">
    <citation type="submission" date="2018-05" db="EMBL/GenBank/DDBJ databases">
        <title>Genomic Encyclopedia of Type Strains, Phase IV (KMG-IV): sequencing the most valuable type-strain genomes for metagenomic binning, comparative biology and taxonomic classification.</title>
        <authorList>
            <person name="Goeker M."/>
        </authorList>
    </citation>
    <scope>NUCLEOTIDE SEQUENCE [LARGE SCALE GENOMIC DNA]</scope>
    <source>
        <strain evidence="6 7">DSM 18773</strain>
    </source>
</reference>
<dbReference type="AlphaFoldDB" id="A0A316DAV2"/>
<dbReference type="InterPro" id="IPR011051">
    <property type="entry name" value="RmlC_Cupin_sf"/>
</dbReference>
<dbReference type="Pfam" id="PF17954">
    <property type="entry name" value="Pirin_C_2"/>
    <property type="match status" value="1"/>
</dbReference>
<dbReference type="Proteomes" id="UP000245634">
    <property type="component" value="Unassembled WGS sequence"/>
</dbReference>
<accession>A0A316DAV2</accession>
<dbReference type="InterPro" id="IPR003829">
    <property type="entry name" value="Pirin_N_dom"/>
</dbReference>
<evidence type="ECO:0000313" key="7">
    <source>
        <dbReference type="Proteomes" id="UP000245634"/>
    </source>
</evidence>
<sequence>MINVIQAGERYTAEHGWLTSRFSFSFAEYYDPQNTRFGVLRVFNDDTVQAGQGFGRHPHQDMEIVTYVIDGTLEHQDSLGNIGVIHAGEVQRITAGTGLSHSEYNHSKTEPVHFLQLWFLPDKQGHTPSWEQRQFSKEQQRNTLLPVVSGRGVADTLQMNQDVTIYLSNLEQGQTLTHTAENSNRLFYAFVIRGTLDLNGEQMHEGDAARISDEESLTLSSPDGAEFMLIDLV</sequence>
<dbReference type="PANTHER" id="PTHR43212:SF3">
    <property type="entry name" value="QUERCETIN 2,3-DIOXYGENASE"/>
    <property type="match status" value="1"/>
</dbReference>
<dbReference type="PIRSF" id="PIRSF006232">
    <property type="entry name" value="Pirin"/>
    <property type="match status" value="1"/>
</dbReference>
<comment type="cofactor">
    <cofactor evidence="2">
        <name>Fe cation</name>
        <dbReference type="ChEBI" id="CHEBI:24875"/>
    </cofactor>
    <text evidence="2">Binds 1 Fe cation per subunit.</text>
</comment>
<evidence type="ECO:0000256" key="3">
    <source>
        <dbReference type="RuleBase" id="RU003457"/>
    </source>
</evidence>
<feature type="binding site" evidence="2">
    <location>
        <position position="59"/>
    </location>
    <ligand>
        <name>Fe cation</name>
        <dbReference type="ChEBI" id="CHEBI:24875"/>
    </ligand>
</feature>
<evidence type="ECO:0000259" key="4">
    <source>
        <dbReference type="Pfam" id="PF02678"/>
    </source>
</evidence>
<evidence type="ECO:0000313" key="6">
    <source>
        <dbReference type="EMBL" id="PWK13031.1"/>
    </source>
</evidence>
<evidence type="ECO:0000256" key="2">
    <source>
        <dbReference type="PIRSR" id="PIRSR006232-1"/>
    </source>
</evidence>
<evidence type="ECO:0000259" key="5">
    <source>
        <dbReference type="Pfam" id="PF17954"/>
    </source>
</evidence>
<dbReference type="Pfam" id="PF02678">
    <property type="entry name" value="Pirin"/>
    <property type="match status" value="1"/>
</dbReference>
<dbReference type="OrthoDB" id="321327at2"/>
<dbReference type="GO" id="GO:0046872">
    <property type="term" value="F:metal ion binding"/>
    <property type="evidence" value="ECO:0007669"/>
    <property type="project" value="UniProtKB-KW"/>
</dbReference>
<feature type="binding site" evidence="2">
    <location>
        <position position="103"/>
    </location>
    <ligand>
        <name>Fe cation</name>
        <dbReference type="ChEBI" id="CHEBI:24875"/>
    </ligand>
</feature>
<dbReference type="Gene3D" id="2.60.120.10">
    <property type="entry name" value="Jelly Rolls"/>
    <property type="match status" value="2"/>
</dbReference>
<comment type="similarity">
    <text evidence="1 3">Belongs to the pirin family.</text>
</comment>
<dbReference type="InterPro" id="IPR012093">
    <property type="entry name" value="Pirin"/>
</dbReference>
<keyword evidence="7" id="KW-1185">Reference proteome</keyword>
<dbReference type="RefSeq" id="WP_109688954.1">
    <property type="nucleotide sequence ID" value="NZ_QGGL01000008.1"/>
</dbReference>
<dbReference type="EMBL" id="QGGL01000008">
    <property type="protein sequence ID" value="PWK13031.1"/>
    <property type="molecule type" value="Genomic_DNA"/>
</dbReference>
<keyword evidence="2" id="KW-0408">Iron</keyword>
<dbReference type="CDD" id="cd02910">
    <property type="entry name" value="cupin_Yhhw_N"/>
    <property type="match status" value="1"/>
</dbReference>
<dbReference type="InterPro" id="IPR041602">
    <property type="entry name" value="Quercetinase_C"/>
</dbReference>
<dbReference type="InterPro" id="IPR014710">
    <property type="entry name" value="RmlC-like_jellyroll"/>
</dbReference>
<feature type="domain" description="Pirin N-terminal" evidence="4">
    <location>
        <begin position="11"/>
        <end position="118"/>
    </location>
</feature>